<evidence type="ECO:0000256" key="10">
    <source>
        <dbReference type="ARBA" id="ARBA00023136"/>
    </source>
</evidence>
<evidence type="ECO:0000256" key="13">
    <source>
        <dbReference type="SAM" id="Phobius"/>
    </source>
</evidence>
<dbReference type="InterPro" id="IPR050174">
    <property type="entry name" value="Protocadherin/Cadherin-CA"/>
</dbReference>
<proteinExistence type="predicted"/>
<evidence type="ECO:0000259" key="14">
    <source>
        <dbReference type="PROSITE" id="PS50268"/>
    </source>
</evidence>
<keyword evidence="9 13" id="KW-1133">Transmembrane helix</keyword>
<dbReference type="KEGG" id="lgi:LOTGIDRAFT_105110"/>
<dbReference type="PROSITE" id="PS00232">
    <property type="entry name" value="CADHERIN_1"/>
    <property type="match status" value="2"/>
</dbReference>
<keyword evidence="6" id="KW-0677">Repeat</keyword>
<dbReference type="InterPro" id="IPR002126">
    <property type="entry name" value="Cadherin-like_dom"/>
</dbReference>
<dbReference type="PROSITE" id="PS50268">
    <property type="entry name" value="CADHERIN_2"/>
    <property type="match status" value="6"/>
</dbReference>
<dbReference type="Gene3D" id="2.60.40.60">
    <property type="entry name" value="Cadherins"/>
    <property type="match status" value="7"/>
</dbReference>
<keyword evidence="3 13" id="KW-0812">Transmembrane</keyword>
<feature type="transmembrane region" description="Helical" evidence="13">
    <location>
        <begin position="755"/>
        <end position="780"/>
    </location>
</feature>
<dbReference type="FunFam" id="2.60.40.60:FF:000123">
    <property type="entry name" value="Protocadherin beta 4"/>
    <property type="match status" value="1"/>
</dbReference>
<evidence type="ECO:0000313" key="15">
    <source>
        <dbReference type="EMBL" id="ESO93970.1"/>
    </source>
</evidence>
<dbReference type="PANTHER" id="PTHR24028">
    <property type="entry name" value="CADHERIN-87A"/>
    <property type="match status" value="1"/>
</dbReference>
<feature type="domain" description="Cadherin" evidence="14">
    <location>
        <begin position="7"/>
        <end position="113"/>
    </location>
</feature>
<dbReference type="CDD" id="cd11304">
    <property type="entry name" value="Cadherin_repeat"/>
    <property type="match status" value="7"/>
</dbReference>
<dbReference type="CTD" id="20229936"/>
<protein>
    <recommendedName>
        <fullName evidence="14">Cadherin domain-containing protein</fullName>
    </recommendedName>
</protein>
<dbReference type="GO" id="GO:0005886">
    <property type="term" value="C:plasma membrane"/>
    <property type="evidence" value="ECO:0007669"/>
    <property type="project" value="UniProtKB-SubCell"/>
</dbReference>
<reference evidence="15 16" key="1">
    <citation type="journal article" date="2013" name="Nature">
        <title>Insights into bilaterian evolution from three spiralian genomes.</title>
        <authorList>
            <person name="Simakov O."/>
            <person name="Marletaz F."/>
            <person name="Cho S.J."/>
            <person name="Edsinger-Gonzales E."/>
            <person name="Havlak P."/>
            <person name="Hellsten U."/>
            <person name="Kuo D.H."/>
            <person name="Larsson T."/>
            <person name="Lv J."/>
            <person name="Arendt D."/>
            <person name="Savage R."/>
            <person name="Osoegawa K."/>
            <person name="de Jong P."/>
            <person name="Grimwood J."/>
            <person name="Chapman J.A."/>
            <person name="Shapiro H."/>
            <person name="Aerts A."/>
            <person name="Otillar R.P."/>
            <person name="Terry A.Y."/>
            <person name="Boore J.L."/>
            <person name="Grigoriev I.V."/>
            <person name="Lindberg D.R."/>
            <person name="Seaver E.C."/>
            <person name="Weisblat D.A."/>
            <person name="Putnam N.H."/>
            <person name="Rokhsar D.S."/>
        </authorList>
    </citation>
    <scope>NUCLEOTIDE SEQUENCE [LARGE SCALE GENOMIC DNA]</scope>
</reference>
<dbReference type="HOGENOM" id="CLU_006480_5_1_1"/>
<dbReference type="InterPro" id="IPR015919">
    <property type="entry name" value="Cadherin-like_sf"/>
</dbReference>
<evidence type="ECO:0000256" key="6">
    <source>
        <dbReference type="ARBA" id="ARBA00022737"/>
    </source>
</evidence>
<dbReference type="Pfam" id="PF08266">
    <property type="entry name" value="Cadherin_2"/>
    <property type="match status" value="1"/>
</dbReference>
<keyword evidence="11" id="KW-0325">Glycoprotein</keyword>
<keyword evidence="16" id="KW-1185">Reference proteome</keyword>
<evidence type="ECO:0000256" key="2">
    <source>
        <dbReference type="ARBA" id="ARBA00022475"/>
    </source>
</evidence>
<gene>
    <name evidence="15" type="ORF">LOTGIDRAFT_105110</name>
</gene>
<name>V4AFR4_LOTGI</name>
<organism evidence="15 16">
    <name type="scientific">Lottia gigantea</name>
    <name type="common">Giant owl limpet</name>
    <dbReference type="NCBI Taxonomy" id="225164"/>
    <lineage>
        <taxon>Eukaryota</taxon>
        <taxon>Metazoa</taxon>
        <taxon>Spiralia</taxon>
        <taxon>Lophotrochozoa</taxon>
        <taxon>Mollusca</taxon>
        <taxon>Gastropoda</taxon>
        <taxon>Patellogastropoda</taxon>
        <taxon>Lottioidea</taxon>
        <taxon>Lottiidae</taxon>
        <taxon>Lottia</taxon>
    </lineage>
</organism>
<dbReference type="OMA" id="SHSEIRM"/>
<evidence type="ECO:0000256" key="1">
    <source>
        <dbReference type="ARBA" id="ARBA00004251"/>
    </source>
</evidence>
<dbReference type="Proteomes" id="UP000030746">
    <property type="component" value="Unassembled WGS sequence"/>
</dbReference>
<dbReference type="SUPFAM" id="SSF49313">
    <property type="entry name" value="Cadherin-like"/>
    <property type="match status" value="6"/>
</dbReference>
<dbReference type="GeneID" id="20229936"/>
<keyword evidence="4" id="KW-0479">Metal-binding</keyword>
<evidence type="ECO:0000256" key="3">
    <source>
        <dbReference type="ARBA" id="ARBA00022692"/>
    </source>
</evidence>
<evidence type="ECO:0000256" key="5">
    <source>
        <dbReference type="ARBA" id="ARBA00022729"/>
    </source>
</evidence>
<feature type="domain" description="Cadherin" evidence="14">
    <location>
        <begin position="443"/>
        <end position="546"/>
    </location>
</feature>
<evidence type="ECO:0000256" key="9">
    <source>
        <dbReference type="ARBA" id="ARBA00022989"/>
    </source>
</evidence>
<evidence type="ECO:0000256" key="12">
    <source>
        <dbReference type="PROSITE-ProRule" id="PRU00043"/>
    </source>
</evidence>
<dbReference type="EMBL" id="KB201890">
    <property type="protein sequence ID" value="ESO93970.1"/>
    <property type="molecule type" value="Genomic_DNA"/>
</dbReference>
<evidence type="ECO:0000256" key="7">
    <source>
        <dbReference type="ARBA" id="ARBA00022837"/>
    </source>
</evidence>
<keyword evidence="8" id="KW-0130">Cell adhesion</keyword>
<dbReference type="AlphaFoldDB" id="V4AFR4"/>
<sequence>MQVVFHILESQPPEALVGNIAFFVKNNLPSEELKSLEYKFLKKEYEGNFLFRVDLMTSEIFINIVIDREDLCAFAIDCFVVFDISITSRISTYFEVVTVKVIIGDVNDNPPIFPDPEITLFIPENVLKGSSYPIAAAKDLDGGENNSIQSYELVSLAKMFALRVSRNLDGSFALEIVVHKSLDREEKNYYRFFIVAKDGGQPPLSGYVIVNVNITDENDNVPKFSEQIYDISVMENTPVYTSIAAVSATDLDIGANGKLSYRLRVNKRNKLADFFELNQNNGDISVLQDLRYQTGNEFEAIVEAHDQGTPAHFTQSTLRIRILDVGNDHPMVSLSVVIPTSGRIALLQESAQIGTPVAHVYYVDKDQGSDGIVQCQCDPNHFSAKRLQNGRYVIQVNTTLDRETTEHYLVSITCSDGGTPSLSISKGFEIRITDENDNKPSFTKEVYEQYVIENNDIPNKLLRVAAVDRDLNKNAVVHYFLNLMDDSVFKINRNTGDVSLLRSLDREELPEITFKVLAIDEGNPSLTGTADIVIKIIDQNDNSPIFEQESLTMYVNENVQDGTHIGKIEAHDADSFQNGKVQFTMVALNQTVPFVVYSNGLVVSRRSNFGRMDRSYSIPIIAKDGGIPTNTAKTYLNIQVVDTSDKFPALVYMNDKDASITIPFSTNPGSVIGRIISHDSVLDDSQLSYNINSVSPGNIFQIQPTSGEIILKHQPDAPIYNLSVSVKSNGISNLNIIIRVIKYSKSAVNRSGLKISLVTGSFVGICLLFISVTTVIMVCIKRPRNRRFARKGICIQEETRPHNSVAEISFIDDKVAKLCTDSESDGEGDFS</sequence>
<evidence type="ECO:0000256" key="11">
    <source>
        <dbReference type="ARBA" id="ARBA00023180"/>
    </source>
</evidence>
<keyword evidence="2" id="KW-1003">Cell membrane</keyword>
<evidence type="ECO:0000313" key="16">
    <source>
        <dbReference type="Proteomes" id="UP000030746"/>
    </source>
</evidence>
<accession>V4AFR4</accession>
<dbReference type="PANTHER" id="PTHR24028:SF146">
    <property type="entry name" value="CADHERIN 96CB, ISOFORM D-RELATED"/>
    <property type="match status" value="1"/>
</dbReference>
<dbReference type="GO" id="GO:0005509">
    <property type="term" value="F:calcium ion binding"/>
    <property type="evidence" value="ECO:0007669"/>
    <property type="project" value="UniProtKB-UniRule"/>
</dbReference>
<comment type="subcellular location">
    <subcellularLocation>
        <location evidence="1">Cell membrane</location>
        <topology evidence="1">Single-pass type I membrane protein</topology>
    </subcellularLocation>
</comment>
<feature type="domain" description="Cadherin" evidence="14">
    <location>
        <begin position="547"/>
        <end position="650"/>
    </location>
</feature>
<dbReference type="PRINTS" id="PR00205">
    <property type="entry name" value="CADHERIN"/>
</dbReference>
<dbReference type="RefSeq" id="XP_009055582.1">
    <property type="nucleotide sequence ID" value="XM_009057334.1"/>
</dbReference>
<feature type="domain" description="Cadherin" evidence="14">
    <location>
        <begin position="114"/>
        <end position="224"/>
    </location>
</feature>
<dbReference type="InterPro" id="IPR020894">
    <property type="entry name" value="Cadherin_CS"/>
</dbReference>
<dbReference type="Pfam" id="PF00028">
    <property type="entry name" value="Cadherin"/>
    <property type="match status" value="4"/>
</dbReference>
<dbReference type="SMART" id="SM00112">
    <property type="entry name" value="CA"/>
    <property type="match status" value="6"/>
</dbReference>
<keyword evidence="10 13" id="KW-0472">Membrane</keyword>
<dbReference type="FunFam" id="2.60.40.60:FF:000007">
    <property type="entry name" value="Protocadherin alpha 2"/>
    <property type="match status" value="1"/>
</dbReference>
<dbReference type="InterPro" id="IPR013164">
    <property type="entry name" value="Cadherin_N"/>
</dbReference>
<feature type="domain" description="Cadherin" evidence="14">
    <location>
        <begin position="339"/>
        <end position="442"/>
    </location>
</feature>
<keyword evidence="5" id="KW-0732">Signal</keyword>
<evidence type="ECO:0000256" key="4">
    <source>
        <dbReference type="ARBA" id="ARBA00022723"/>
    </source>
</evidence>
<dbReference type="GO" id="GO:0007156">
    <property type="term" value="P:homophilic cell adhesion via plasma membrane adhesion molecules"/>
    <property type="evidence" value="ECO:0007669"/>
    <property type="project" value="InterPro"/>
</dbReference>
<evidence type="ECO:0000256" key="8">
    <source>
        <dbReference type="ARBA" id="ARBA00022889"/>
    </source>
</evidence>
<keyword evidence="7 12" id="KW-0106">Calcium</keyword>
<dbReference type="FunFam" id="2.60.40.60:FF:000002">
    <property type="entry name" value="Protocadherin alpha 2"/>
    <property type="match status" value="1"/>
</dbReference>
<dbReference type="OrthoDB" id="6252479at2759"/>
<feature type="domain" description="Cadherin" evidence="14">
    <location>
        <begin position="225"/>
        <end position="332"/>
    </location>
</feature>